<reference evidence="1" key="1">
    <citation type="submission" date="2025-08" db="UniProtKB">
        <authorList>
            <consortium name="Ensembl"/>
        </authorList>
    </citation>
    <scope>IDENTIFICATION</scope>
</reference>
<keyword evidence="2" id="KW-1185">Reference proteome</keyword>
<reference evidence="1" key="2">
    <citation type="submission" date="2025-09" db="UniProtKB">
        <authorList>
            <consortium name="Ensembl"/>
        </authorList>
    </citation>
    <scope>IDENTIFICATION</scope>
</reference>
<evidence type="ECO:0000313" key="2">
    <source>
        <dbReference type="Proteomes" id="UP000694545"/>
    </source>
</evidence>
<organism evidence="1 2">
    <name type="scientific">Varanus komodoensis</name>
    <name type="common">Komodo dragon</name>
    <dbReference type="NCBI Taxonomy" id="61221"/>
    <lineage>
        <taxon>Eukaryota</taxon>
        <taxon>Metazoa</taxon>
        <taxon>Chordata</taxon>
        <taxon>Craniata</taxon>
        <taxon>Vertebrata</taxon>
        <taxon>Euteleostomi</taxon>
        <taxon>Lepidosauria</taxon>
        <taxon>Squamata</taxon>
        <taxon>Bifurcata</taxon>
        <taxon>Unidentata</taxon>
        <taxon>Episquamata</taxon>
        <taxon>Toxicofera</taxon>
        <taxon>Anguimorpha</taxon>
        <taxon>Paleoanguimorpha</taxon>
        <taxon>Varanoidea</taxon>
        <taxon>Varanidae</taxon>
        <taxon>Varanus</taxon>
    </lineage>
</organism>
<proteinExistence type="predicted"/>
<protein>
    <submittedName>
        <fullName evidence="1">Uncharacterized protein</fullName>
    </submittedName>
</protein>
<name>A0A8D2KUK6_VARKO</name>
<evidence type="ECO:0000313" key="1">
    <source>
        <dbReference type="Ensembl" id="ENSVKKP00000008304.1"/>
    </source>
</evidence>
<dbReference type="AlphaFoldDB" id="A0A8D2KUK6"/>
<dbReference type="Proteomes" id="UP000694545">
    <property type="component" value="Unplaced"/>
</dbReference>
<sequence length="73" mass="7768">MAVRGRAAAVAAVAMAAVDRRLPSLDDFAGQSWSAWVERAGPPTAETGESRRVLASPSFLPDRLFLLLSQVSL</sequence>
<accession>A0A8D2KUK6</accession>
<dbReference type="Ensembl" id="ENSVKKT00000008520.1">
    <property type="protein sequence ID" value="ENSVKKP00000008304.1"/>
    <property type="gene ID" value="ENSVKKG00000005913.1"/>
</dbReference>